<reference evidence="1" key="2">
    <citation type="journal article" date="2014" name="ISME J.">
        <title>Microbial stratification in low pH oxic and suboxic macroscopic growths along an acid mine drainage.</title>
        <authorList>
            <person name="Mendez-Garcia C."/>
            <person name="Mesa V."/>
            <person name="Sprenger R.R."/>
            <person name="Richter M."/>
            <person name="Diez M.S."/>
            <person name="Solano J."/>
            <person name="Bargiela R."/>
            <person name="Golyshina O.V."/>
            <person name="Manteca A."/>
            <person name="Ramos J.L."/>
            <person name="Gallego J.R."/>
            <person name="Llorente I."/>
            <person name="Martins Dos Santos V.A."/>
            <person name="Jensen O.N."/>
            <person name="Pelaez A.I."/>
            <person name="Sanchez J."/>
            <person name="Ferrer M."/>
        </authorList>
    </citation>
    <scope>NUCLEOTIDE SEQUENCE</scope>
</reference>
<name>T1CI36_9ZZZZ</name>
<reference evidence="1" key="1">
    <citation type="submission" date="2013-08" db="EMBL/GenBank/DDBJ databases">
        <authorList>
            <person name="Mendez C."/>
            <person name="Richter M."/>
            <person name="Ferrer M."/>
            <person name="Sanchez J."/>
        </authorList>
    </citation>
    <scope>NUCLEOTIDE SEQUENCE</scope>
</reference>
<organism evidence="1">
    <name type="scientific">mine drainage metagenome</name>
    <dbReference type="NCBI Taxonomy" id="410659"/>
    <lineage>
        <taxon>unclassified sequences</taxon>
        <taxon>metagenomes</taxon>
        <taxon>ecological metagenomes</taxon>
    </lineage>
</organism>
<sequence length="108" mass="11713">ASLKHLERIDAGGAHGAHWGRSPRESGGRHLRVRSGDILKGGYELMMGGLHRRATVSLVSGARISVDVVCRHGYSYILTIALPAHTYSIPAGDRRWLPSEDPASPLSY</sequence>
<proteinExistence type="predicted"/>
<feature type="non-terminal residue" evidence="1">
    <location>
        <position position="108"/>
    </location>
</feature>
<gene>
    <name evidence="1" type="ORF">B1A_07868</name>
</gene>
<evidence type="ECO:0000313" key="1">
    <source>
        <dbReference type="EMBL" id="EQD67045.1"/>
    </source>
</evidence>
<comment type="caution">
    <text evidence="1">The sequence shown here is derived from an EMBL/GenBank/DDBJ whole genome shotgun (WGS) entry which is preliminary data.</text>
</comment>
<accession>T1CI36</accession>
<dbReference type="EMBL" id="AUZX01005635">
    <property type="protein sequence ID" value="EQD67045.1"/>
    <property type="molecule type" value="Genomic_DNA"/>
</dbReference>
<protein>
    <submittedName>
        <fullName evidence="1">Uncharacterized protein</fullName>
    </submittedName>
</protein>
<dbReference type="AlphaFoldDB" id="T1CI36"/>
<feature type="non-terminal residue" evidence="1">
    <location>
        <position position="1"/>
    </location>
</feature>